<evidence type="ECO:0000313" key="2">
    <source>
        <dbReference type="Proteomes" id="UP000005239"/>
    </source>
</evidence>
<accession>A0A8R1UYX0</accession>
<accession>A0A2A6CY48</accession>
<proteinExistence type="predicted"/>
<dbReference type="AlphaFoldDB" id="A0A2A6CY48"/>
<keyword evidence="2" id="KW-1185">Reference proteome</keyword>
<dbReference type="EnsemblMetazoa" id="PPA44209.1">
    <property type="protein sequence ID" value="PPA44209.1"/>
    <property type="gene ID" value="WBGene00282578"/>
</dbReference>
<protein>
    <submittedName>
        <fullName evidence="1">Uncharacterized protein</fullName>
    </submittedName>
</protein>
<gene>
    <name evidence="1" type="primary">WBGene00282578</name>
</gene>
<organism evidence="1 2">
    <name type="scientific">Pristionchus pacificus</name>
    <name type="common">Parasitic nematode worm</name>
    <dbReference type="NCBI Taxonomy" id="54126"/>
    <lineage>
        <taxon>Eukaryota</taxon>
        <taxon>Metazoa</taxon>
        <taxon>Ecdysozoa</taxon>
        <taxon>Nematoda</taxon>
        <taxon>Chromadorea</taxon>
        <taxon>Rhabditida</taxon>
        <taxon>Rhabditina</taxon>
        <taxon>Diplogasteromorpha</taxon>
        <taxon>Diplogasteroidea</taxon>
        <taxon>Neodiplogasteridae</taxon>
        <taxon>Pristionchus</taxon>
    </lineage>
</organism>
<dbReference type="Proteomes" id="UP000005239">
    <property type="component" value="Unassembled WGS sequence"/>
</dbReference>
<evidence type="ECO:0000313" key="1">
    <source>
        <dbReference type="EnsemblMetazoa" id="PPA44209.1"/>
    </source>
</evidence>
<sequence>MLTKLLTCSGARYSNEHTGFLDIVSSPFSVFLSVAMPRPHSFTNLKTIRRSLGPRSAKPNDTRVVQLGHETNLLDDPVHRLSAAVVLSNMNIGSLAIDSYPLHSVSASVKSIQCLEHKFALSKRILDLVQILIMLTNPSGNCAEMSRHLILLSIKVIMPLKTPHLCIRTATRPSFSPVNRLLVYLPISLEVYPIFMYCCFAEFLGSEPVRQSLTIF</sequence>
<name>A0A2A6CY48_PRIPA</name>
<reference evidence="2" key="1">
    <citation type="journal article" date="2008" name="Nat. Genet.">
        <title>The Pristionchus pacificus genome provides a unique perspective on nematode lifestyle and parasitism.</title>
        <authorList>
            <person name="Dieterich C."/>
            <person name="Clifton S.W."/>
            <person name="Schuster L.N."/>
            <person name="Chinwalla A."/>
            <person name="Delehaunty K."/>
            <person name="Dinkelacker I."/>
            <person name="Fulton L."/>
            <person name="Fulton R."/>
            <person name="Godfrey J."/>
            <person name="Minx P."/>
            <person name="Mitreva M."/>
            <person name="Roeseler W."/>
            <person name="Tian H."/>
            <person name="Witte H."/>
            <person name="Yang S.P."/>
            <person name="Wilson R.K."/>
            <person name="Sommer R.J."/>
        </authorList>
    </citation>
    <scope>NUCLEOTIDE SEQUENCE [LARGE SCALE GENOMIC DNA]</scope>
    <source>
        <strain evidence="2">PS312</strain>
    </source>
</reference>
<reference evidence="1" key="2">
    <citation type="submission" date="2022-06" db="UniProtKB">
        <authorList>
            <consortium name="EnsemblMetazoa"/>
        </authorList>
    </citation>
    <scope>IDENTIFICATION</scope>
    <source>
        <strain evidence="1">PS312</strain>
    </source>
</reference>